<accession>A0A432MN85</accession>
<dbReference type="EMBL" id="RYZH01000009">
    <property type="protein sequence ID" value="RUL88565.1"/>
    <property type="molecule type" value="Genomic_DNA"/>
</dbReference>
<sequence length="524" mass="54712">MAASDRIGPFGLVYGAWEPGLLAGRVLPSRVWAWFLGGVTATAAAVRWPEAIAASLIALLACRRLGATLGPRASLLAALAAAGSLAMIDRSAAGLGALDGAIAWLTLGLTGSQALMLKPILPDPNLVGGLFAVLALDRLRSIGADLRVGLLAGLAGLAGGWPMLAAVLVPAVVLGTREGARPGRAAAGALAMVGAWSLWAWSTARFEAWAAAVALPLMKGPAWTLIPWAVAYALPWSPMAALLGFRSVRQGLSGEGRALVFDWLKIAAALALAGTLVPGLGDAGRVPMLFGLAVASAAGLDRVLGGWSDLSAGARRCFWAAAISAAIGWAALATPIFGYVAAAIGAYRPLALVLIASGLAAPAVAIAGWWAGRPAVGVAAVVLVVAALKLAHWGVVVPEWNYRQSQGPWGRAIGQWMPRKSTLYFLNSTAFDDTIPDRDRWPADLAFHVGRRVRQLPSPEALGLEPESPSPHFVLLHPSEFEHWPSSAPELVLVRTLQDRYGEPRVLARTAGPLYPDRREELGE</sequence>
<evidence type="ECO:0000256" key="1">
    <source>
        <dbReference type="SAM" id="Phobius"/>
    </source>
</evidence>
<feature type="transmembrane region" description="Helical" evidence="1">
    <location>
        <begin position="378"/>
        <end position="396"/>
    </location>
</feature>
<feature type="transmembrane region" description="Helical" evidence="1">
    <location>
        <begin position="222"/>
        <end position="245"/>
    </location>
</feature>
<proteinExistence type="predicted"/>
<gene>
    <name evidence="2" type="ORF">TsocGM_06485</name>
</gene>
<reference evidence="2 3" key="2">
    <citation type="submission" date="2019-01" db="EMBL/GenBank/DDBJ databases">
        <title>Tautonia sociabilis, a novel thermotolerant planctomycete of Isosphaeraceae family, isolated from a 4000 m deep subterranean habitat.</title>
        <authorList>
            <person name="Kovaleva O.L."/>
            <person name="Elcheninov A.G."/>
            <person name="Van Heerden E."/>
            <person name="Toshchakov S.V."/>
            <person name="Novikov A."/>
            <person name="Bonch-Osmolovskaya E.A."/>
            <person name="Kublanov I.V."/>
        </authorList>
    </citation>
    <scope>NUCLEOTIDE SEQUENCE [LARGE SCALE GENOMIC DNA]</scope>
    <source>
        <strain evidence="2 3">GM2012</strain>
    </source>
</reference>
<keyword evidence="1" id="KW-0472">Membrane</keyword>
<feature type="transmembrane region" description="Helical" evidence="1">
    <location>
        <begin position="317"/>
        <end position="344"/>
    </location>
</feature>
<feature type="transmembrane region" description="Helical" evidence="1">
    <location>
        <begin position="185"/>
        <end position="202"/>
    </location>
</feature>
<feature type="transmembrane region" description="Helical" evidence="1">
    <location>
        <begin position="148"/>
        <end position="173"/>
    </location>
</feature>
<name>A0A432MN85_9BACT</name>
<comment type="caution">
    <text evidence="2">The sequence shown here is derived from an EMBL/GenBank/DDBJ whole genome shotgun (WGS) entry which is preliminary data.</text>
</comment>
<protein>
    <recommendedName>
        <fullName evidence="4">Glycosyltransferase RgtA/B/C/D-like domain-containing protein</fullName>
    </recommendedName>
</protein>
<dbReference type="OrthoDB" id="242442at2"/>
<organism evidence="2 3">
    <name type="scientific">Tautonia sociabilis</name>
    <dbReference type="NCBI Taxonomy" id="2080755"/>
    <lineage>
        <taxon>Bacteria</taxon>
        <taxon>Pseudomonadati</taxon>
        <taxon>Planctomycetota</taxon>
        <taxon>Planctomycetia</taxon>
        <taxon>Isosphaerales</taxon>
        <taxon>Isosphaeraceae</taxon>
        <taxon>Tautonia</taxon>
    </lineage>
</organism>
<reference evidence="2 3" key="1">
    <citation type="submission" date="2018-12" db="EMBL/GenBank/DDBJ databases">
        <authorList>
            <person name="Toschakov S.V."/>
        </authorList>
    </citation>
    <scope>NUCLEOTIDE SEQUENCE [LARGE SCALE GENOMIC DNA]</scope>
    <source>
        <strain evidence="2 3">GM2012</strain>
    </source>
</reference>
<feature type="transmembrane region" description="Helical" evidence="1">
    <location>
        <begin position="350"/>
        <end position="371"/>
    </location>
</feature>
<feature type="transmembrane region" description="Helical" evidence="1">
    <location>
        <begin position="257"/>
        <end position="280"/>
    </location>
</feature>
<dbReference type="Proteomes" id="UP000280296">
    <property type="component" value="Unassembled WGS sequence"/>
</dbReference>
<keyword evidence="1" id="KW-0812">Transmembrane</keyword>
<evidence type="ECO:0000313" key="2">
    <source>
        <dbReference type="EMBL" id="RUL88565.1"/>
    </source>
</evidence>
<evidence type="ECO:0000313" key="3">
    <source>
        <dbReference type="Proteomes" id="UP000280296"/>
    </source>
</evidence>
<keyword evidence="1" id="KW-1133">Transmembrane helix</keyword>
<keyword evidence="3" id="KW-1185">Reference proteome</keyword>
<evidence type="ECO:0008006" key="4">
    <source>
        <dbReference type="Google" id="ProtNLM"/>
    </source>
</evidence>
<dbReference type="AlphaFoldDB" id="A0A432MN85"/>